<dbReference type="PANTHER" id="PTHR30461">
    <property type="entry name" value="DNA-INVERTASE FROM LAMBDOID PROPHAGE"/>
    <property type="match status" value="1"/>
</dbReference>
<accession>A0A4Y6V7Q4</accession>
<evidence type="ECO:0000256" key="1">
    <source>
        <dbReference type="ARBA" id="ARBA00009913"/>
    </source>
</evidence>
<dbReference type="InterPro" id="IPR006119">
    <property type="entry name" value="Resolv_N"/>
</dbReference>
<feature type="domain" description="Resolvase/invertase-type recombinase catalytic" evidence="7">
    <location>
        <begin position="4"/>
        <end position="137"/>
    </location>
</feature>
<dbReference type="OrthoDB" id="2290206at2"/>
<dbReference type="InterPro" id="IPR050639">
    <property type="entry name" value="SSR_resolvase"/>
</dbReference>
<evidence type="ECO:0000259" key="7">
    <source>
        <dbReference type="PROSITE" id="PS51736"/>
    </source>
</evidence>
<dbReference type="GO" id="GO:0015074">
    <property type="term" value="P:DNA integration"/>
    <property type="evidence" value="ECO:0007669"/>
    <property type="project" value="UniProtKB-KW"/>
</dbReference>
<protein>
    <submittedName>
        <fullName evidence="8">Recombinase family protein</fullName>
    </submittedName>
</protein>
<sequence length="303" mass="34346">MKGQRVGYVRVSTFDQNVDRQLDGEILDRVFTDKASGKDVQRAQLDELLAFVREGDIVVVHSMDRLARNLDDLRNLVHTLTRKGVCVEFIKERLIFSDKDESLPKLMLSVMGAFAEFERSLIRERQREGIALAKKRGAYRGRKRVLSHEQVADILQRISDGETKAAIARERGISRETLYQYLRAYPNGGVRMRPVKEVVHDAPMGAKPFIATLILNIQSQSASGPSLSSVRAEIEDMLAEDYDVQKNEKGEYRLAIPAEYTRTEHDLTAEIADLFDEIDAIAEEYVCTAVGTLREMGGQERVW</sequence>
<evidence type="ECO:0000313" key="9">
    <source>
        <dbReference type="Proteomes" id="UP000317214"/>
    </source>
</evidence>
<dbReference type="SMART" id="SM00857">
    <property type="entry name" value="Resolvase"/>
    <property type="match status" value="1"/>
</dbReference>
<dbReference type="InterPro" id="IPR006118">
    <property type="entry name" value="Recombinase_CS"/>
</dbReference>
<keyword evidence="9" id="KW-1185">Reference proteome</keyword>
<organism evidence="8 9">
    <name type="scientific">Neokomagataea tanensis</name>
    <dbReference type="NCBI Taxonomy" id="661191"/>
    <lineage>
        <taxon>Bacteria</taxon>
        <taxon>Pseudomonadati</taxon>
        <taxon>Pseudomonadota</taxon>
        <taxon>Alphaproteobacteria</taxon>
        <taxon>Acetobacterales</taxon>
        <taxon>Acetobacteraceae</taxon>
        <taxon>Neokomagataea</taxon>
    </lineage>
</organism>
<dbReference type="GO" id="GO:0000150">
    <property type="term" value="F:DNA strand exchange activity"/>
    <property type="evidence" value="ECO:0007669"/>
    <property type="project" value="InterPro"/>
</dbReference>
<evidence type="ECO:0000313" key="8">
    <source>
        <dbReference type="EMBL" id="QDH26089.1"/>
    </source>
</evidence>
<dbReference type="Proteomes" id="UP000317214">
    <property type="component" value="Plasmid unnamed1"/>
</dbReference>
<feature type="active site" description="O-(5'-phospho-DNA)-serine intermediate" evidence="5 6">
    <location>
        <position position="12"/>
    </location>
</feature>
<evidence type="ECO:0000256" key="6">
    <source>
        <dbReference type="PROSITE-ProRule" id="PRU10137"/>
    </source>
</evidence>
<reference evidence="8 9" key="1">
    <citation type="submission" date="2018-09" db="EMBL/GenBank/DDBJ databases">
        <title>The complete genome sequence of Neokomagataea tanensis NBRC 106556(T).</title>
        <authorList>
            <person name="Chua K.-O."/>
            <person name="See-Too W.-S."/>
            <person name="Hong K.-W."/>
            <person name="Yin W.-F."/>
            <person name="Chan K.-G."/>
        </authorList>
    </citation>
    <scope>NUCLEOTIDE SEQUENCE [LARGE SCALE GENOMIC DNA]</scope>
    <source>
        <strain evidence="9">AH13 \ NBRC 106556</strain>
        <plasmid evidence="8 9">unnamed1</plasmid>
    </source>
</reference>
<dbReference type="Pfam" id="PF02796">
    <property type="entry name" value="HTH_7"/>
    <property type="match status" value="1"/>
</dbReference>
<keyword evidence="4" id="KW-0233">DNA recombination</keyword>
<dbReference type="EMBL" id="CP032486">
    <property type="protein sequence ID" value="QDH26089.1"/>
    <property type="molecule type" value="Genomic_DNA"/>
</dbReference>
<dbReference type="InterPro" id="IPR009057">
    <property type="entry name" value="Homeodomain-like_sf"/>
</dbReference>
<dbReference type="SUPFAM" id="SSF46689">
    <property type="entry name" value="Homeodomain-like"/>
    <property type="match status" value="1"/>
</dbReference>
<dbReference type="Gene3D" id="3.40.50.1390">
    <property type="entry name" value="Resolvase, N-terminal catalytic domain"/>
    <property type="match status" value="1"/>
</dbReference>
<dbReference type="KEGG" id="ntn:D5366_11810"/>
<dbReference type="PANTHER" id="PTHR30461:SF26">
    <property type="entry name" value="RESOLVASE HOMOLOG YNEB"/>
    <property type="match status" value="1"/>
</dbReference>
<keyword evidence="2" id="KW-0229">DNA integration</keyword>
<dbReference type="SUPFAM" id="SSF53041">
    <property type="entry name" value="Resolvase-like"/>
    <property type="match status" value="1"/>
</dbReference>
<comment type="similarity">
    <text evidence="1">Belongs to the site-specific recombinase resolvase family.</text>
</comment>
<name>A0A4Y6V7Q4_9PROT</name>
<dbReference type="AlphaFoldDB" id="A0A4Y6V7Q4"/>
<dbReference type="Pfam" id="PF00239">
    <property type="entry name" value="Resolvase"/>
    <property type="match status" value="1"/>
</dbReference>
<dbReference type="Gene3D" id="1.10.10.60">
    <property type="entry name" value="Homeodomain-like"/>
    <property type="match status" value="1"/>
</dbReference>
<evidence type="ECO:0000256" key="4">
    <source>
        <dbReference type="ARBA" id="ARBA00023172"/>
    </source>
</evidence>
<dbReference type="InterPro" id="IPR006120">
    <property type="entry name" value="Resolvase_HTH_dom"/>
</dbReference>
<geneLocation type="plasmid" evidence="8">
    <name>unnamed1</name>
</geneLocation>
<dbReference type="CDD" id="cd03768">
    <property type="entry name" value="SR_ResInv"/>
    <property type="match status" value="1"/>
</dbReference>
<dbReference type="PROSITE" id="PS00397">
    <property type="entry name" value="RECOMBINASES_1"/>
    <property type="match status" value="1"/>
</dbReference>
<gene>
    <name evidence="8" type="ORF">D5366_11810</name>
</gene>
<dbReference type="PROSITE" id="PS51736">
    <property type="entry name" value="RECOMBINASES_3"/>
    <property type="match status" value="1"/>
</dbReference>
<dbReference type="CDD" id="cd00569">
    <property type="entry name" value="HTH_Hin_like"/>
    <property type="match status" value="1"/>
</dbReference>
<keyword evidence="8" id="KW-0614">Plasmid</keyword>
<dbReference type="GO" id="GO:0003677">
    <property type="term" value="F:DNA binding"/>
    <property type="evidence" value="ECO:0007669"/>
    <property type="project" value="UniProtKB-KW"/>
</dbReference>
<dbReference type="PROSITE" id="PS00398">
    <property type="entry name" value="RECOMBINASES_2"/>
    <property type="match status" value="1"/>
</dbReference>
<evidence type="ECO:0000256" key="5">
    <source>
        <dbReference type="PIRSR" id="PIRSR606118-50"/>
    </source>
</evidence>
<dbReference type="InterPro" id="IPR036162">
    <property type="entry name" value="Resolvase-like_N_sf"/>
</dbReference>
<keyword evidence="3" id="KW-0238">DNA-binding</keyword>
<proteinExistence type="inferred from homology"/>
<evidence type="ECO:0000256" key="2">
    <source>
        <dbReference type="ARBA" id="ARBA00022908"/>
    </source>
</evidence>
<evidence type="ECO:0000256" key="3">
    <source>
        <dbReference type="ARBA" id="ARBA00023125"/>
    </source>
</evidence>